<name>A0A9P6A4K5_PLEER</name>
<evidence type="ECO:0000256" key="1">
    <source>
        <dbReference type="SAM" id="Phobius"/>
    </source>
</evidence>
<organism evidence="2 3">
    <name type="scientific">Pleurotus eryngii</name>
    <name type="common">Boletus of the steppes</name>
    <dbReference type="NCBI Taxonomy" id="5323"/>
    <lineage>
        <taxon>Eukaryota</taxon>
        <taxon>Fungi</taxon>
        <taxon>Dikarya</taxon>
        <taxon>Basidiomycota</taxon>
        <taxon>Agaricomycotina</taxon>
        <taxon>Agaricomycetes</taxon>
        <taxon>Agaricomycetidae</taxon>
        <taxon>Agaricales</taxon>
        <taxon>Pleurotineae</taxon>
        <taxon>Pleurotaceae</taxon>
        <taxon>Pleurotus</taxon>
    </lineage>
</organism>
<feature type="transmembrane region" description="Helical" evidence="1">
    <location>
        <begin position="20"/>
        <end position="41"/>
    </location>
</feature>
<evidence type="ECO:0000313" key="3">
    <source>
        <dbReference type="Proteomes" id="UP000807025"/>
    </source>
</evidence>
<keyword evidence="1" id="KW-0812">Transmembrane</keyword>
<gene>
    <name evidence="2" type="ORF">BDN71DRAFT_222754</name>
</gene>
<proteinExistence type="predicted"/>
<accession>A0A9P6A4K5</accession>
<keyword evidence="1" id="KW-1133">Transmembrane helix</keyword>
<dbReference type="Proteomes" id="UP000807025">
    <property type="component" value="Unassembled WGS sequence"/>
</dbReference>
<keyword evidence="1" id="KW-0472">Membrane</keyword>
<dbReference type="AlphaFoldDB" id="A0A9P6A4K5"/>
<evidence type="ECO:0000313" key="2">
    <source>
        <dbReference type="EMBL" id="KAF9499136.1"/>
    </source>
</evidence>
<sequence>MGSGEAFERATFIFELKFHLTCMLLFFALLSNAFVLCSYIPHVSISICVSKTGVSCCSCIWLSTMCLSYSSGYWRTVLLICR</sequence>
<comment type="caution">
    <text evidence="2">The sequence shown here is derived from an EMBL/GenBank/DDBJ whole genome shotgun (WGS) entry which is preliminary data.</text>
</comment>
<protein>
    <submittedName>
        <fullName evidence="2">Uncharacterized protein</fullName>
    </submittedName>
</protein>
<dbReference type="EMBL" id="MU154533">
    <property type="protein sequence ID" value="KAF9499136.1"/>
    <property type="molecule type" value="Genomic_DNA"/>
</dbReference>
<keyword evidence="3" id="KW-1185">Reference proteome</keyword>
<reference evidence="2" key="1">
    <citation type="submission" date="2020-11" db="EMBL/GenBank/DDBJ databases">
        <authorList>
            <consortium name="DOE Joint Genome Institute"/>
            <person name="Ahrendt S."/>
            <person name="Riley R."/>
            <person name="Andreopoulos W."/>
            <person name="Labutti K."/>
            <person name="Pangilinan J."/>
            <person name="Ruiz-Duenas F.J."/>
            <person name="Barrasa J.M."/>
            <person name="Sanchez-Garcia M."/>
            <person name="Camarero S."/>
            <person name="Miyauchi S."/>
            <person name="Serrano A."/>
            <person name="Linde D."/>
            <person name="Babiker R."/>
            <person name="Drula E."/>
            <person name="Ayuso-Fernandez I."/>
            <person name="Pacheco R."/>
            <person name="Padilla G."/>
            <person name="Ferreira P."/>
            <person name="Barriuso J."/>
            <person name="Kellner H."/>
            <person name="Castanera R."/>
            <person name="Alfaro M."/>
            <person name="Ramirez L."/>
            <person name="Pisabarro A.G."/>
            <person name="Kuo A."/>
            <person name="Tritt A."/>
            <person name="Lipzen A."/>
            <person name="He G."/>
            <person name="Yan M."/>
            <person name="Ng V."/>
            <person name="Cullen D."/>
            <person name="Martin F."/>
            <person name="Rosso M.-N."/>
            <person name="Henrissat B."/>
            <person name="Hibbett D."/>
            <person name="Martinez A.T."/>
            <person name="Grigoriev I.V."/>
        </authorList>
    </citation>
    <scope>NUCLEOTIDE SEQUENCE</scope>
    <source>
        <strain evidence="2">ATCC 90797</strain>
    </source>
</reference>